<dbReference type="InterPro" id="IPR033308">
    <property type="entry name" value="PGAP5/Cdc1/Ted1"/>
</dbReference>
<proteinExistence type="predicted"/>
<sequence>MSLRSLLGRLFALLLPLSAAATIYLYLYPVFKGCAFPLPHSETTNAAPVSALGKLQQHPLANTLFQHLRTPDSATDAQPAIFRLLVLADPQLEGDTSLPLPEWELIPRLRLHWHAVQDSINNASTTPTPLTLLDTHVLSNITTGLRTFASEDIPRSIGACLKRIDLLGNDFYLAHIYRTLFWWTKPTHTTVLGDLLGSQWIPDDEFSDRSNRYWDRVFRGGIRVDDNITWTGAVAPDQDRADPHLEPLGPDLDPEWARRIIHIAGNHDIGYAGDVSEARMERFEREFGRANWDIRFKHPPVQRRGSSSDASEESSIVPTLHVINLNTLILDTPALSSELQSQSYGYLNDLISRRLYPVEDRSTFTLLLTHLPLHKEDGVCTDGPYFTFHDEDDNEGPDGVPRFMADGLREQNHLSDFVSDTGILQGLFGMSGDENAPAGGYGRKGLVLTGHDHTGCDTVHYVEKVDVSAEDEKNEDGGAEPAKTWKWAAKRYDAKFEASIAQQTPSIREVTLRSMMGEFGGNAGLLSVWFDADLGEWDYEMTLCPAGVQHIWWAVHIVALVTFIVGLLWLLTGLFGTDESRTEKVLSKSATTVGGKLGQKDRVDDNLKKSDSKKRTQGS</sequence>
<keyword evidence="3" id="KW-0812">Transmembrane</keyword>
<evidence type="ECO:0000256" key="3">
    <source>
        <dbReference type="SAM" id="Phobius"/>
    </source>
</evidence>
<dbReference type="PANTHER" id="PTHR13315">
    <property type="entry name" value="METALLO PHOSPHOESTERASE RELATED"/>
    <property type="match status" value="1"/>
</dbReference>
<dbReference type="GO" id="GO:0005783">
    <property type="term" value="C:endoplasmic reticulum"/>
    <property type="evidence" value="ECO:0007669"/>
    <property type="project" value="TreeGrafter"/>
</dbReference>
<reference evidence="4" key="2">
    <citation type="journal article" date="2023" name="IMA Fungus">
        <title>Comparative genomic study of the Penicillium genus elucidates a diverse pangenome and 15 lateral gene transfer events.</title>
        <authorList>
            <person name="Petersen C."/>
            <person name="Sorensen T."/>
            <person name="Nielsen M.R."/>
            <person name="Sondergaard T.E."/>
            <person name="Sorensen J.L."/>
            <person name="Fitzpatrick D.A."/>
            <person name="Frisvad J.C."/>
            <person name="Nielsen K.L."/>
        </authorList>
    </citation>
    <scope>NUCLEOTIDE SEQUENCE</scope>
    <source>
        <strain evidence="4">IBT 30069</strain>
    </source>
</reference>
<feature type="compositionally biased region" description="Basic and acidic residues" evidence="2">
    <location>
        <begin position="598"/>
        <end position="619"/>
    </location>
</feature>
<keyword evidence="1 3" id="KW-0472">Membrane</keyword>
<feature type="transmembrane region" description="Helical" evidence="3">
    <location>
        <begin position="551"/>
        <end position="571"/>
    </location>
</feature>
<dbReference type="GO" id="GO:0006506">
    <property type="term" value="P:GPI anchor biosynthetic process"/>
    <property type="evidence" value="ECO:0007669"/>
    <property type="project" value="InterPro"/>
</dbReference>
<evidence type="ECO:0000313" key="5">
    <source>
        <dbReference type="Proteomes" id="UP001149165"/>
    </source>
</evidence>
<gene>
    <name evidence="4" type="ORF">N7456_010023</name>
</gene>
<dbReference type="OrthoDB" id="9984693at2759"/>
<keyword evidence="5" id="KW-1185">Reference proteome</keyword>
<dbReference type="PANTHER" id="PTHR13315:SF1">
    <property type="entry name" value="PROTEIN TED1"/>
    <property type="match status" value="1"/>
</dbReference>
<protein>
    <recommendedName>
        <fullName evidence="6">Calcineurin-like phosphoesterase domain-containing protein</fullName>
    </recommendedName>
</protein>
<organism evidence="4 5">
    <name type="scientific">Penicillium angulare</name>
    <dbReference type="NCBI Taxonomy" id="116970"/>
    <lineage>
        <taxon>Eukaryota</taxon>
        <taxon>Fungi</taxon>
        <taxon>Dikarya</taxon>
        <taxon>Ascomycota</taxon>
        <taxon>Pezizomycotina</taxon>
        <taxon>Eurotiomycetes</taxon>
        <taxon>Eurotiomycetidae</taxon>
        <taxon>Eurotiales</taxon>
        <taxon>Aspergillaceae</taxon>
        <taxon>Penicillium</taxon>
    </lineage>
</organism>
<dbReference type="GO" id="GO:0016020">
    <property type="term" value="C:membrane"/>
    <property type="evidence" value="ECO:0007669"/>
    <property type="project" value="GOC"/>
</dbReference>
<dbReference type="AlphaFoldDB" id="A0A9W9F612"/>
<keyword evidence="3" id="KW-1133">Transmembrane helix</keyword>
<evidence type="ECO:0000256" key="2">
    <source>
        <dbReference type="SAM" id="MobiDB-lite"/>
    </source>
</evidence>
<name>A0A9W9F612_9EURO</name>
<accession>A0A9W9F612</accession>
<evidence type="ECO:0008006" key="6">
    <source>
        <dbReference type="Google" id="ProtNLM"/>
    </source>
</evidence>
<evidence type="ECO:0000313" key="4">
    <source>
        <dbReference type="EMBL" id="KAJ5094162.1"/>
    </source>
</evidence>
<dbReference type="EMBL" id="JAPQKH010000006">
    <property type="protein sequence ID" value="KAJ5094162.1"/>
    <property type="molecule type" value="Genomic_DNA"/>
</dbReference>
<dbReference type="InterPro" id="IPR029052">
    <property type="entry name" value="Metallo-depent_PP-like"/>
</dbReference>
<dbReference type="Proteomes" id="UP001149165">
    <property type="component" value="Unassembled WGS sequence"/>
</dbReference>
<evidence type="ECO:0000256" key="1">
    <source>
        <dbReference type="ARBA" id="ARBA00023136"/>
    </source>
</evidence>
<reference evidence="4" key="1">
    <citation type="submission" date="2022-11" db="EMBL/GenBank/DDBJ databases">
        <authorList>
            <person name="Petersen C."/>
        </authorList>
    </citation>
    <scope>NUCLEOTIDE SEQUENCE</scope>
    <source>
        <strain evidence="4">IBT 30069</strain>
    </source>
</reference>
<feature type="region of interest" description="Disordered" evidence="2">
    <location>
        <begin position="592"/>
        <end position="619"/>
    </location>
</feature>
<dbReference type="SUPFAM" id="SSF56300">
    <property type="entry name" value="Metallo-dependent phosphatases"/>
    <property type="match status" value="1"/>
</dbReference>
<comment type="caution">
    <text evidence="4">The sequence shown here is derived from an EMBL/GenBank/DDBJ whole genome shotgun (WGS) entry which is preliminary data.</text>
</comment>